<evidence type="ECO:0000313" key="3">
    <source>
        <dbReference type="Proteomes" id="UP000008694"/>
    </source>
</evidence>
<feature type="region of interest" description="Disordered" evidence="1">
    <location>
        <begin position="66"/>
        <end position="161"/>
    </location>
</feature>
<evidence type="ECO:0000256" key="1">
    <source>
        <dbReference type="SAM" id="MobiDB-lite"/>
    </source>
</evidence>
<name>D7LFB6_ARALL</name>
<dbReference type="HOGENOM" id="CLU_084033_0_0_1"/>
<proteinExistence type="predicted"/>
<feature type="compositionally biased region" description="Polar residues" evidence="1">
    <location>
        <begin position="66"/>
        <end position="101"/>
    </location>
</feature>
<sequence length="293" mass="33170">MKRRKNTTLKENLNVQQTPKPKRSRSQQNDENINPNQQNHLDTSDVQVKGIFDRLMVGISNIPSQARSTLSPLTETGPSSSTYMPQETIGDESTVTTNMTLRSAKKNARSQRRPFQDLQNFSNSADILSEVQHTPMNPKKAPEKKAKKYSPPSVNSKQATKGITLTKPQNSLRFAKSIAKEKNTSNNTPLCPINEEHNDEVLHSEEETYINMIDYQSKCGLEESREQVYDCSSADETESETSESDYQNIEDIPTELKQRYEFLSMLDESLTKAFGERKTTNVSSRNKQNTGII</sequence>
<dbReference type="Gramene" id="fgenesh1_pg.C_scaffold_4000245">
    <property type="protein sequence ID" value="fgenesh1_pg.C_scaffold_4000245"/>
    <property type="gene ID" value="fgenesh1_pg.C_scaffold_4000245"/>
</dbReference>
<feature type="compositionally biased region" description="Polar residues" evidence="1">
    <location>
        <begin position="117"/>
        <end position="135"/>
    </location>
</feature>
<feature type="compositionally biased region" description="Polar residues" evidence="1">
    <location>
        <begin position="9"/>
        <end position="19"/>
    </location>
</feature>
<reference evidence="3" key="1">
    <citation type="journal article" date="2011" name="Nat. Genet.">
        <title>The Arabidopsis lyrata genome sequence and the basis of rapid genome size change.</title>
        <authorList>
            <person name="Hu T.T."/>
            <person name="Pattyn P."/>
            <person name="Bakker E.G."/>
            <person name="Cao J."/>
            <person name="Cheng J.-F."/>
            <person name="Clark R.M."/>
            <person name="Fahlgren N."/>
            <person name="Fawcett J.A."/>
            <person name="Grimwood J."/>
            <person name="Gundlach H."/>
            <person name="Haberer G."/>
            <person name="Hollister J.D."/>
            <person name="Ossowski S."/>
            <person name="Ottilar R.P."/>
            <person name="Salamov A.A."/>
            <person name="Schneeberger K."/>
            <person name="Spannagl M."/>
            <person name="Wang X."/>
            <person name="Yang L."/>
            <person name="Nasrallah M.E."/>
            <person name="Bergelson J."/>
            <person name="Carrington J.C."/>
            <person name="Gaut B.S."/>
            <person name="Schmutz J."/>
            <person name="Mayer K.F.X."/>
            <person name="Van de Peer Y."/>
            <person name="Grigoriev I.V."/>
            <person name="Nordborg M."/>
            <person name="Weigel D."/>
            <person name="Guo Y.-L."/>
        </authorList>
    </citation>
    <scope>NUCLEOTIDE SEQUENCE [LARGE SCALE GENOMIC DNA]</scope>
    <source>
        <strain evidence="3">cv. MN47</strain>
    </source>
</reference>
<feature type="compositionally biased region" description="Basic residues" evidence="1">
    <location>
        <begin position="103"/>
        <end position="112"/>
    </location>
</feature>
<dbReference type="EMBL" id="GL348716">
    <property type="protein sequence ID" value="EFH56761.1"/>
    <property type="molecule type" value="Genomic_DNA"/>
</dbReference>
<dbReference type="AlphaFoldDB" id="D7LFB6"/>
<dbReference type="Proteomes" id="UP000008694">
    <property type="component" value="Unassembled WGS sequence"/>
</dbReference>
<protein>
    <submittedName>
        <fullName evidence="2">Predicted protein</fullName>
    </submittedName>
</protein>
<feature type="region of interest" description="Disordered" evidence="1">
    <location>
        <begin position="1"/>
        <end position="45"/>
    </location>
</feature>
<keyword evidence="3" id="KW-1185">Reference proteome</keyword>
<organism evidence="3">
    <name type="scientific">Arabidopsis lyrata subsp. lyrata</name>
    <name type="common">Lyre-leaved rock-cress</name>
    <dbReference type="NCBI Taxonomy" id="81972"/>
    <lineage>
        <taxon>Eukaryota</taxon>
        <taxon>Viridiplantae</taxon>
        <taxon>Streptophyta</taxon>
        <taxon>Embryophyta</taxon>
        <taxon>Tracheophyta</taxon>
        <taxon>Spermatophyta</taxon>
        <taxon>Magnoliopsida</taxon>
        <taxon>eudicotyledons</taxon>
        <taxon>Gunneridae</taxon>
        <taxon>Pentapetalae</taxon>
        <taxon>rosids</taxon>
        <taxon>malvids</taxon>
        <taxon>Brassicales</taxon>
        <taxon>Brassicaceae</taxon>
        <taxon>Camelineae</taxon>
        <taxon>Arabidopsis</taxon>
    </lineage>
</organism>
<gene>
    <name evidence="2" type="ORF">ARALYDRAFT_343903</name>
</gene>
<evidence type="ECO:0000313" key="2">
    <source>
        <dbReference type="EMBL" id="EFH56761.1"/>
    </source>
</evidence>
<feature type="compositionally biased region" description="Polar residues" evidence="1">
    <location>
        <begin position="26"/>
        <end position="45"/>
    </location>
</feature>
<accession>D7LFB6</accession>